<dbReference type="AlphaFoldDB" id="A0ABD2NUD4"/>
<evidence type="ECO:0000313" key="1">
    <source>
        <dbReference type="EMBL" id="KAL3282255.1"/>
    </source>
</evidence>
<proteinExistence type="predicted"/>
<dbReference type="Proteomes" id="UP001516400">
    <property type="component" value="Unassembled WGS sequence"/>
</dbReference>
<accession>A0ABD2NUD4</accession>
<dbReference type="EMBL" id="JABFTP020000144">
    <property type="protein sequence ID" value="KAL3282255.1"/>
    <property type="molecule type" value="Genomic_DNA"/>
</dbReference>
<reference evidence="1 2" key="1">
    <citation type="journal article" date="2021" name="BMC Biol.">
        <title>Horizontally acquired antibacterial genes associated with adaptive radiation of ladybird beetles.</title>
        <authorList>
            <person name="Li H.S."/>
            <person name="Tang X.F."/>
            <person name="Huang Y.H."/>
            <person name="Xu Z.Y."/>
            <person name="Chen M.L."/>
            <person name="Du X.Y."/>
            <person name="Qiu B.Y."/>
            <person name="Chen P.T."/>
            <person name="Zhang W."/>
            <person name="Slipinski A."/>
            <person name="Escalona H.E."/>
            <person name="Waterhouse R.M."/>
            <person name="Zwick A."/>
            <person name="Pang H."/>
        </authorList>
    </citation>
    <scope>NUCLEOTIDE SEQUENCE [LARGE SCALE GENOMIC DNA]</scope>
    <source>
        <strain evidence="1">SYSU2018</strain>
    </source>
</reference>
<keyword evidence="2" id="KW-1185">Reference proteome</keyword>
<evidence type="ECO:0000313" key="2">
    <source>
        <dbReference type="Proteomes" id="UP001516400"/>
    </source>
</evidence>
<organism evidence="1 2">
    <name type="scientific">Cryptolaemus montrouzieri</name>
    <dbReference type="NCBI Taxonomy" id="559131"/>
    <lineage>
        <taxon>Eukaryota</taxon>
        <taxon>Metazoa</taxon>
        <taxon>Ecdysozoa</taxon>
        <taxon>Arthropoda</taxon>
        <taxon>Hexapoda</taxon>
        <taxon>Insecta</taxon>
        <taxon>Pterygota</taxon>
        <taxon>Neoptera</taxon>
        <taxon>Endopterygota</taxon>
        <taxon>Coleoptera</taxon>
        <taxon>Polyphaga</taxon>
        <taxon>Cucujiformia</taxon>
        <taxon>Coccinelloidea</taxon>
        <taxon>Coccinellidae</taxon>
        <taxon>Scymninae</taxon>
        <taxon>Scymnini</taxon>
        <taxon>Cryptolaemus</taxon>
    </lineage>
</organism>
<comment type="caution">
    <text evidence="1">The sequence shown here is derived from an EMBL/GenBank/DDBJ whole genome shotgun (WGS) entry which is preliminary data.</text>
</comment>
<gene>
    <name evidence="1" type="ORF">HHI36_005446</name>
</gene>
<protein>
    <submittedName>
        <fullName evidence="1">Uncharacterized protein</fullName>
    </submittedName>
</protein>
<name>A0ABD2NUD4_9CUCU</name>
<sequence length="211" mass="24075">MNSIDPGKFPQVHDLINPNAKLTWSKIVNTTKNNQSIYDIFDLEHVIASLRDLSTQNNDEELVGMVDAHKLKEEITDKFEKNDKGPFLHTSKKQKNGIVQEFRRNLNLKDGKAAWNKIRKFKSTENNNSPKKLPSNEVIHNIMNTLAPTNPVPDPPPVIDNDENILNFTIDELNLKSRKESAPGMNGVSYTFYRNLTLTAKNKLLEVLRNL</sequence>